<gene>
    <name evidence="8" type="ORF">GCM10010439_25570</name>
</gene>
<organism evidence="8 9">
    <name type="scientific">Actinocorallia aurantiaca</name>
    <dbReference type="NCBI Taxonomy" id="46204"/>
    <lineage>
        <taxon>Bacteria</taxon>
        <taxon>Bacillati</taxon>
        <taxon>Actinomycetota</taxon>
        <taxon>Actinomycetes</taxon>
        <taxon>Streptosporangiales</taxon>
        <taxon>Thermomonosporaceae</taxon>
        <taxon>Actinocorallia</taxon>
    </lineage>
</organism>
<dbReference type="EMBL" id="BAAATZ010000009">
    <property type="protein sequence ID" value="GAA2725503.1"/>
    <property type="molecule type" value="Genomic_DNA"/>
</dbReference>
<dbReference type="InterPro" id="IPR008271">
    <property type="entry name" value="Ser/Thr_kinase_AS"/>
</dbReference>
<dbReference type="Proteomes" id="UP001501842">
    <property type="component" value="Unassembled WGS sequence"/>
</dbReference>
<evidence type="ECO:0000256" key="5">
    <source>
        <dbReference type="PROSITE-ProRule" id="PRU10141"/>
    </source>
</evidence>
<reference evidence="8 9" key="1">
    <citation type="journal article" date="2019" name="Int. J. Syst. Evol. Microbiol.">
        <title>The Global Catalogue of Microorganisms (GCM) 10K type strain sequencing project: providing services to taxonomists for standard genome sequencing and annotation.</title>
        <authorList>
            <consortium name="The Broad Institute Genomics Platform"/>
            <consortium name="The Broad Institute Genome Sequencing Center for Infectious Disease"/>
            <person name="Wu L."/>
            <person name="Ma J."/>
        </authorList>
    </citation>
    <scope>NUCLEOTIDE SEQUENCE [LARGE SCALE GENOMIC DNA]</scope>
    <source>
        <strain evidence="8 9">JCM 8201</strain>
    </source>
</reference>
<evidence type="ECO:0000256" key="2">
    <source>
        <dbReference type="ARBA" id="ARBA00022741"/>
    </source>
</evidence>
<keyword evidence="3" id="KW-0418">Kinase</keyword>
<dbReference type="RefSeq" id="WP_344450544.1">
    <property type="nucleotide sequence ID" value="NZ_BAAATZ010000009.1"/>
</dbReference>
<comment type="caution">
    <text evidence="8">The sequence shown here is derived from an EMBL/GenBank/DDBJ whole genome shotgun (WGS) entry which is preliminary data.</text>
</comment>
<dbReference type="PROSITE" id="PS50011">
    <property type="entry name" value="PROTEIN_KINASE_DOM"/>
    <property type="match status" value="1"/>
</dbReference>
<dbReference type="PANTHER" id="PTHR43289:SF34">
    <property type="entry name" value="SERINE_THREONINE-PROTEIN KINASE YBDM-RELATED"/>
    <property type="match status" value="1"/>
</dbReference>
<dbReference type="Gene3D" id="3.30.200.20">
    <property type="entry name" value="Phosphorylase Kinase, domain 1"/>
    <property type="match status" value="1"/>
</dbReference>
<feature type="binding site" evidence="5">
    <location>
        <position position="52"/>
    </location>
    <ligand>
        <name>ATP</name>
        <dbReference type="ChEBI" id="CHEBI:30616"/>
    </ligand>
</feature>
<dbReference type="CDD" id="cd14014">
    <property type="entry name" value="STKc_PknB_like"/>
    <property type="match status" value="1"/>
</dbReference>
<accession>A0ABN3U6T9</accession>
<dbReference type="SMART" id="SM00220">
    <property type="entry name" value="S_TKc"/>
    <property type="match status" value="1"/>
</dbReference>
<evidence type="ECO:0000256" key="3">
    <source>
        <dbReference type="ARBA" id="ARBA00022777"/>
    </source>
</evidence>
<protein>
    <recommendedName>
        <fullName evidence="7">Protein kinase domain-containing protein</fullName>
    </recommendedName>
</protein>
<evidence type="ECO:0000256" key="1">
    <source>
        <dbReference type="ARBA" id="ARBA00022679"/>
    </source>
</evidence>
<dbReference type="PANTHER" id="PTHR43289">
    <property type="entry name" value="MITOGEN-ACTIVATED PROTEIN KINASE KINASE KINASE 20-RELATED"/>
    <property type="match status" value="1"/>
</dbReference>
<feature type="region of interest" description="Disordered" evidence="6">
    <location>
        <begin position="292"/>
        <end position="345"/>
    </location>
</feature>
<name>A0ABN3U6T9_9ACTN</name>
<keyword evidence="9" id="KW-1185">Reference proteome</keyword>
<evidence type="ECO:0000313" key="9">
    <source>
        <dbReference type="Proteomes" id="UP001501842"/>
    </source>
</evidence>
<dbReference type="PROSITE" id="PS00107">
    <property type="entry name" value="PROTEIN_KINASE_ATP"/>
    <property type="match status" value="1"/>
</dbReference>
<evidence type="ECO:0000256" key="4">
    <source>
        <dbReference type="ARBA" id="ARBA00022840"/>
    </source>
</evidence>
<keyword evidence="1" id="KW-0808">Transferase</keyword>
<dbReference type="InterPro" id="IPR011009">
    <property type="entry name" value="Kinase-like_dom_sf"/>
</dbReference>
<dbReference type="InterPro" id="IPR017441">
    <property type="entry name" value="Protein_kinase_ATP_BS"/>
</dbReference>
<sequence length="529" mass="55244">MHNDPPPGKTEPLTASDPTAVGAYTIVGRLGAGGMGAVYLGRGPGGAPVAVKMIRDELGVDPGFRARFEREVRSAERVASFCTAAVLDHGLHEDRPYLVTEYIEGPTLLAQVLERGPLSAGTLQGFAVGVAMALNAIHGAGLVHRDLKPSNVILSVSGPRVIDFGIARAEDAATGVTRTGQLIGSPGWIAPEQLLADRATTAVDIYTWGCLVAFAARGRHPFGGGEPIAMASRMLHGEPELDGVPEPLLGLVAAALDKDPLRRPTAQRLLLALTGGSPQSLDDQATRVVAQNWQAPPPGPDPVTLPPEPLPTLPPGPREQTRPPYPGPPFPEVQPTRPPVPGAGPKGRRTVLALSGVLGTLLVATALVFLFDLDDLGRDSGGVETPKAVNPLDKAGFKAIDLDEATDVNRGVTDAGVEFTVGVPRCGGGSYRGVTAGNDTELCLVPLTVRNLSFEDGSERIFRRNQVLVTEESTITTTEITDGFLNTAPSVPPGGRIAGELLFEIPDNADPVSVKLHGADGSTGVEVRL</sequence>
<dbReference type="Pfam" id="PF00069">
    <property type="entry name" value="Pkinase"/>
    <property type="match status" value="1"/>
</dbReference>
<dbReference type="PROSITE" id="PS00108">
    <property type="entry name" value="PROTEIN_KINASE_ST"/>
    <property type="match status" value="1"/>
</dbReference>
<evidence type="ECO:0000313" key="8">
    <source>
        <dbReference type="EMBL" id="GAA2725503.1"/>
    </source>
</evidence>
<keyword evidence="2 5" id="KW-0547">Nucleotide-binding</keyword>
<feature type="domain" description="Protein kinase" evidence="7">
    <location>
        <begin position="24"/>
        <end position="281"/>
    </location>
</feature>
<evidence type="ECO:0000256" key="6">
    <source>
        <dbReference type="SAM" id="MobiDB-lite"/>
    </source>
</evidence>
<dbReference type="InterPro" id="IPR000719">
    <property type="entry name" value="Prot_kinase_dom"/>
</dbReference>
<proteinExistence type="predicted"/>
<keyword evidence="4 5" id="KW-0067">ATP-binding</keyword>
<dbReference type="SUPFAM" id="SSF56112">
    <property type="entry name" value="Protein kinase-like (PK-like)"/>
    <property type="match status" value="1"/>
</dbReference>
<feature type="compositionally biased region" description="Pro residues" evidence="6">
    <location>
        <begin position="295"/>
        <end position="342"/>
    </location>
</feature>
<dbReference type="Gene3D" id="1.10.510.10">
    <property type="entry name" value="Transferase(Phosphotransferase) domain 1"/>
    <property type="match status" value="1"/>
</dbReference>
<evidence type="ECO:0000259" key="7">
    <source>
        <dbReference type="PROSITE" id="PS50011"/>
    </source>
</evidence>